<reference evidence="1 2" key="1">
    <citation type="journal article" date="2018" name="Mol. Biol. Evol.">
        <title>Broad Genomic Sampling Reveals a Smut Pathogenic Ancestry of the Fungal Clade Ustilaginomycotina.</title>
        <authorList>
            <person name="Kijpornyongpan T."/>
            <person name="Mondo S.J."/>
            <person name="Barry K."/>
            <person name="Sandor L."/>
            <person name="Lee J."/>
            <person name="Lipzen A."/>
            <person name="Pangilinan J."/>
            <person name="LaButti K."/>
            <person name="Hainaut M."/>
            <person name="Henrissat B."/>
            <person name="Grigoriev I.V."/>
            <person name="Spatafora J.W."/>
            <person name="Aime M.C."/>
        </authorList>
    </citation>
    <scope>NUCLEOTIDE SEQUENCE [LARGE SCALE GENOMIC DNA]</scope>
    <source>
        <strain evidence="1 2">SA 807</strain>
    </source>
</reference>
<dbReference type="EMBL" id="KZ819952">
    <property type="protein sequence ID" value="PWN50252.1"/>
    <property type="molecule type" value="Genomic_DNA"/>
</dbReference>
<keyword evidence="2" id="KW-1185">Reference proteome</keyword>
<proteinExistence type="predicted"/>
<sequence>MDPSLPSGAKASKDPSSSFSHVVFLPPPRSSILSSKRKGFRKPAPAFQWKSITLSRSTPTPASSIEPGNPPSYIRTNRSPRKGKNQRAPTDGEGAIANQALVSKPGGKRSEKSSIVPETPLNPSGPKLTSRSTLSAYAFGSWSLSDHASQDESDDPAPESSSGALSARRLSKCAKLPLDKRERPVGRISSVAEIRRQAEAQASETRSSSTSSAGPPRIARRLVPETPARPTNPRVAPTRSWSPSLTSSSLSTTHQGSSPSTFGENVAGFISPLDRTPEERLSGRNTERIRDGSVFYVAETPDQESMPRHSNWNSSSRDRISQQVTPTQRESTHEGVHSPKDPFGLQSGRLPGQSGAEAAEVAGDGTERSTYGSQGGGKYCSSEAIRSSQVESVRPSAVAALQAVTDGEEEEQAGRIVLRKDHANNSDDEGGGREEDPDVSRVFVYEEEEEGKGRSRIERSEEHVHRRNTHGLFRNPDHGPNGMEDAGGCEGHEAVKLRIKASQSLGSTGHISEHDSWDRDAKLVRELGEISRREPSKPPIHGQARETAEEAVIPVGGRQVEKRKRTDDVGEEPPPQRAVQKKRPVQPVCRFSLFSKPSTKQSRQSDCVKRAFTVPLKALAGNEGQNHTTSTSSRIQSAVEVCGTRGNPTRVEELQAIQGSAPASDRSKEGRPSNRGNEAERVVQPWSIHYASATETSSRQSGRPLSPIFPRPDTTTRSNFMPILGGNLTKCPRPLTRALSDSMPVAPQPLRNRSEPPGCDNSRYHLSPAPFRTRCGDRPLLEASRGGVSPAELANVQHHDDGDGQYGDQRDTLGIENSSNSASITDPGLDSIPPPPTLRFTISIITPISRILNNPNEFLTTGVPNGKNQKWNTPPRPWGASSGKRVHLLAVVRQIGEVEEFRPKSASTSFFPGRRGVNGRGELGRRSSSTTGGDLISKCEMVVMDGRNDESHFLTLVLWGKCAREWIEVFEEVWQGREEEGKTKSKDPNPSSTSSGPEQDSGDSIVDETRSRKHGQGTLGGLEGTSFEERERDKIRIRIGDVVYFENLTVSSFKSSDQKVSVKNRTQAASSPEIRVTASDRTKSSYQICYRSHILDEKDSKINFDRDIAGFDRRSRAVLELSDKWVHSKACVD</sequence>
<accession>A0ACD0NWN6</accession>
<dbReference type="Proteomes" id="UP000245626">
    <property type="component" value="Unassembled WGS sequence"/>
</dbReference>
<gene>
    <name evidence="1" type="ORF">IE53DRAFT_104746</name>
</gene>
<evidence type="ECO:0000313" key="1">
    <source>
        <dbReference type="EMBL" id="PWN50252.1"/>
    </source>
</evidence>
<name>A0ACD0NWN6_9BASI</name>
<protein>
    <submittedName>
        <fullName evidence="1">Uncharacterized protein</fullName>
    </submittedName>
</protein>
<evidence type="ECO:0000313" key="2">
    <source>
        <dbReference type="Proteomes" id="UP000245626"/>
    </source>
</evidence>
<organism evidence="1 2">
    <name type="scientific">Violaceomyces palustris</name>
    <dbReference type="NCBI Taxonomy" id="1673888"/>
    <lineage>
        <taxon>Eukaryota</taxon>
        <taxon>Fungi</taxon>
        <taxon>Dikarya</taxon>
        <taxon>Basidiomycota</taxon>
        <taxon>Ustilaginomycotina</taxon>
        <taxon>Ustilaginomycetes</taxon>
        <taxon>Violaceomycetales</taxon>
        <taxon>Violaceomycetaceae</taxon>
        <taxon>Violaceomyces</taxon>
    </lineage>
</organism>